<evidence type="ECO:0000256" key="2">
    <source>
        <dbReference type="ARBA" id="ARBA00024200"/>
    </source>
</evidence>
<dbReference type="InterPro" id="IPR012675">
    <property type="entry name" value="Beta-grasp_dom_sf"/>
</dbReference>
<evidence type="ECO:0000313" key="5">
    <source>
        <dbReference type="Proteomes" id="UP001418796"/>
    </source>
</evidence>
<dbReference type="Pfam" id="PF02597">
    <property type="entry name" value="ThiS"/>
    <property type="match status" value="1"/>
</dbReference>
<reference evidence="4 5" key="1">
    <citation type="submission" date="2024-03" db="EMBL/GenBank/DDBJ databases">
        <title>Bacilli Hybrid Assemblies.</title>
        <authorList>
            <person name="Kovac J."/>
        </authorList>
    </citation>
    <scope>NUCLEOTIDE SEQUENCE [LARGE SCALE GENOMIC DNA]</scope>
    <source>
        <strain evidence="4 5">FSL R7-0666</strain>
    </source>
</reference>
<keyword evidence="1" id="KW-0547">Nucleotide-binding</keyword>
<protein>
    <recommendedName>
        <fullName evidence="3">Molybdopterin synthase sulfur carrier subunit</fullName>
    </recommendedName>
</protein>
<accession>A0ABU9VJP9</accession>
<dbReference type="InterPro" id="IPR010038">
    <property type="entry name" value="MoaD_arc-typ"/>
</dbReference>
<dbReference type="EMBL" id="JBCITK010000001">
    <property type="protein sequence ID" value="MEN0644053.1"/>
    <property type="molecule type" value="Genomic_DNA"/>
</dbReference>
<dbReference type="SUPFAM" id="SSF54285">
    <property type="entry name" value="MoaD/ThiS"/>
    <property type="match status" value="1"/>
</dbReference>
<evidence type="ECO:0000256" key="1">
    <source>
        <dbReference type="ARBA" id="ARBA00022741"/>
    </source>
</evidence>
<dbReference type="InterPro" id="IPR003749">
    <property type="entry name" value="ThiS/MoaD-like"/>
</dbReference>
<comment type="similarity">
    <text evidence="2">Belongs to the MoaD family.</text>
</comment>
<proteinExistence type="inferred from homology"/>
<sequence length="76" mass="8377">MITVKCFASIEEQIGKHNLKFDYENTTVSKIIDLIEQRHAISLESVMIAVNEEYASLDTMVKPGDIIALIPPVSGG</sequence>
<organism evidence="4 5">
    <name type="scientific">Alkalicoccobacillus gibsonii</name>
    <dbReference type="NCBI Taxonomy" id="79881"/>
    <lineage>
        <taxon>Bacteria</taxon>
        <taxon>Bacillati</taxon>
        <taxon>Bacillota</taxon>
        <taxon>Bacilli</taxon>
        <taxon>Bacillales</taxon>
        <taxon>Bacillaceae</taxon>
        <taxon>Alkalicoccobacillus</taxon>
    </lineage>
</organism>
<dbReference type="NCBIfam" id="TIGR01687">
    <property type="entry name" value="moaD_arch"/>
    <property type="match status" value="1"/>
</dbReference>
<dbReference type="PANTHER" id="PTHR33359:SF1">
    <property type="entry name" value="MOLYBDOPTERIN SYNTHASE SULFUR CARRIER SUBUNIT"/>
    <property type="match status" value="1"/>
</dbReference>
<evidence type="ECO:0000313" key="4">
    <source>
        <dbReference type="EMBL" id="MEN0644053.1"/>
    </source>
</evidence>
<name>A0ABU9VJP9_9BACI</name>
<dbReference type="RefSeq" id="WP_343130833.1">
    <property type="nucleotide sequence ID" value="NZ_JBCITK010000001.1"/>
</dbReference>
<dbReference type="InterPro" id="IPR016155">
    <property type="entry name" value="Mopterin_synth/thiamin_S_b"/>
</dbReference>
<comment type="caution">
    <text evidence="4">The sequence shown here is derived from an EMBL/GenBank/DDBJ whole genome shotgun (WGS) entry which is preliminary data.</text>
</comment>
<dbReference type="PANTHER" id="PTHR33359">
    <property type="entry name" value="MOLYBDOPTERIN SYNTHASE SULFUR CARRIER SUBUNIT"/>
    <property type="match status" value="1"/>
</dbReference>
<gene>
    <name evidence="4" type="ORF">MKY91_12900</name>
</gene>
<dbReference type="Proteomes" id="UP001418796">
    <property type="component" value="Unassembled WGS sequence"/>
</dbReference>
<dbReference type="CDD" id="cd00754">
    <property type="entry name" value="Ubl_MoaD"/>
    <property type="match status" value="1"/>
</dbReference>
<evidence type="ECO:0000256" key="3">
    <source>
        <dbReference type="ARBA" id="ARBA00024247"/>
    </source>
</evidence>
<dbReference type="InterPro" id="IPR044672">
    <property type="entry name" value="MOCS2A"/>
</dbReference>
<dbReference type="Gene3D" id="3.10.20.30">
    <property type="match status" value="1"/>
</dbReference>
<keyword evidence="5" id="KW-1185">Reference proteome</keyword>